<organism evidence="1 2">
    <name type="scientific">Sphingomonas brevis</name>
    <dbReference type="NCBI Taxonomy" id="2908206"/>
    <lineage>
        <taxon>Bacteria</taxon>
        <taxon>Pseudomonadati</taxon>
        <taxon>Pseudomonadota</taxon>
        <taxon>Alphaproteobacteria</taxon>
        <taxon>Sphingomonadales</taxon>
        <taxon>Sphingomonadaceae</taxon>
        <taxon>Sphingomonas</taxon>
    </lineage>
</organism>
<name>A0ABT0SAB2_9SPHN</name>
<evidence type="ECO:0000313" key="2">
    <source>
        <dbReference type="Proteomes" id="UP001165383"/>
    </source>
</evidence>
<proteinExistence type="predicted"/>
<reference evidence="1" key="1">
    <citation type="submission" date="2022-05" db="EMBL/GenBank/DDBJ databases">
        <authorList>
            <person name="Jo J.-H."/>
            <person name="Im W.-T."/>
        </authorList>
    </citation>
    <scope>NUCLEOTIDE SEQUENCE</scope>
    <source>
        <strain evidence="1">RB56-2</strain>
    </source>
</reference>
<sequence length="144" mass="16332">MKIDAQNYEKMKAWFAHLVAETIPPELITPETHPLACLEQIESRWPGKARSGLAMAIGDTIEMTEGWSLERVAETDRLLANDGLPTLTEMRVHFSKVIRRVLNRGSIKDEVEYYALRNAAELAHDGGKELWSLLSAYEHQQEGQ</sequence>
<dbReference type="RefSeq" id="WP_249915471.1">
    <property type="nucleotide sequence ID" value="NZ_JAMGBB010000001.1"/>
</dbReference>
<keyword evidence="2" id="KW-1185">Reference proteome</keyword>
<accession>A0ABT0SAB2</accession>
<protein>
    <submittedName>
        <fullName evidence="1">Uncharacterized protein</fullName>
    </submittedName>
</protein>
<evidence type="ECO:0000313" key="1">
    <source>
        <dbReference type="EMBL" id="MCL6741065.1"/>
    </source>
</evidence>
<gene>
    <name evidence="1" type="ORF">LZ518_07970</name>
</gene>
<dbReference type="Proteomes" id="UP001165383">
    <property type="component" value="Unassembled WGS sequence"/>
</dbReference>
<comment type="caution">
    <text evidence="1">The sequence shown here is derived from an EMBL/GenBank/DDBJ whole genome shotgun (WGS) entry which is preliminary data.</text>
</comment>
<dbReference type="EMBL" id="JAMGBB010000001">
    <property type="protein sequence ID" value="MCL6741065.1"/>
    <property type="molecule type" value="Genomic_DNA"/>
</dbReference>